<evidence type="ECO:0000313" key="3">
    <source>
        <dbReference type="Proteomes" id="UP000054562"/>
    </source>
</evidence>
<dbReference type="Proteomes" id="UP000054562">
    <property type="component" value="Unassembled WGS sequence"/>
</dbReference>
<evidence type="ECO:0000256" key="1">
    <source>
        <dbReference type="SAM" id="MobiDB-lite"/>
    </source>
</evidence>
<dbReference type="EMBL" id="GG665283">
    <property type="protein sequence ID" value="KNG77282.1"/>
    <property type="molecule type" value="Genomic_DNA"/>
</dbReference>
<feature type="region of interest" description="Disordered" evidence="1">
    <location>
        <begin position="89"/>
        <end position="118"/>
    </location>
</feature>
<sequence length="210" mass="24841">MACSRNIINRVSTKRRSNILSDRKNEYGKDDVNELITICDNKVSVVNILKKGNEQMTKIKGQNENIRKSFPSKSNILKYYEANFLKDKKNRNNNNSTLIENKNQKDKKRQINKLGEQDSNNEELTSKEVFSKLKTKEKLQVLDEVEKQLKEFMKDEKFNMHNDIIFLNIYSLTHKRIYSILNKKNNKEVTSNSDYHYLLDVEIYSFFLSL</sequence>
<name>A0A0L1ICP5_PLAFA</name>
<accession>A0A0L1ICP5</accession>
<reference evidence="3" key="2">
    <citation type="submission" date="2015-07" db="EMBL/GenBank/DDBJ databases">
        <title>The genome sequence of Plasmodium falciparum IGH-CR14.</title>
        <authorList>
            <consortium name="The Broad Institute Genome Sequencing Platform"/>
            <person name="Volkman S.K."/>
            <person name="Neafsey D.E."/>
            <person name="Dash A.P."/>
            <person name="Chitnis C.E."/>
            <person name="Hartl D.L."/>
            <person name="Young S.K."/>
            <person name="Kodira C.D."/>
            <person name="Zeng Q."/>
            <person name="Koehrsen M."/>
            <person name="Godfrey P."/>
            <person name="Alvarado L."/>
            <person name="Berlin A."/>
            <person name="Borenstein D."/>
            <person name="Chen Z."/>
            <person name="Engels R."/>
            <person name="Freedman E."/>
            <person name="Gellesch M."/>
            <person name="Goldberg J."/>
            <person name="Griggs A."/>
            <person name="Gujja S."/>
            <person name="Heiman D."/>
            <person name="Hepburn T."/>
            <person name="Howarth C."/>
            <person name="Jen D."/>
            <person name="Larson L."/>
            <person name="Lewis B."/>
            <person name="Mehta T."/>
            <person name="Park D."/>
            <person name="Pearson M."/>
            <person name="Roberts A."/>
            <person name="Saif S."/>
            <person name="Shea T."/>
            <person name="Shenoy N."/>
            <person name="Sisk P."/>
            <person name="Stolte C."/>
            <person name="Sykes S."/>
            <person name="Walk T."/>
            <person name="White J."/>
            <person name="Yandava C."/>
            <person name="Wirth D.F."/>
            <person name="Nusbaum C."/>
            <person name="Birren B."/>
        </authorList>
    </citation>
    <scope>NUCLEOTIDE SEQUENCE [LARGE SCALE GENOMIC DNA]</scope>
    <source>
        <strain evidence="3">IGH-CR14</strain>
    </source>
</reference>
<proteinExistence type="predicted"/>
<dbReference type="AlphaFoldDB" id="A0A0L1ICP5"/>
<evidence type="ECO:0000313" key="2">
    <source>
        <dbReference type="EMBL" id="KNG77282.1"/>
    </source>
</evidence>
<reference evidence="3" key="1">
    <citation type="submission" date="2015-07" db="EMBL/GenBank/DDBJ databases">
        <title>Annotation of Plasmodium falciparum IGH-CR14.</title>
        <authorList>
            <consortium name="The Broad Institute Genome Sequencing Platform"/>
            <person name="Volkman S.K."/>
            <person name="Neafsey D.E."/>
            <person name="Dash A.P."/>
            <person name="Chitnis C.E."/>
            <person name="Hartl D.L."/>
            <person name="Young S.K."/>
            <person name="Zeng Q."/>
            <person name="Koehrsen M."/>
            <person name="Alvarado L."/>
            <person name="Berlin A."/>
            <person name="Borenstein D."/>
            <person name="Chapman S.B."/>
            <person name="Chen Z."/>
            <person name="Engels R."/>
            <person name="Freedman E."/>
            <person name="Gellesch M."/>
            <person name="Goldberg J."/>
            <person name="Griggs A."/>
            <person name="Gujja S."/>
            <person name="Heilman E.R."/>
            <person name="Heiman D.I."/>
            <person name="Howarth C."/>
            <person name="Jen D."/>
            <person name="Larson L."/>
            <person name="Mehta T."/>
            <person name="Neiman D."/>
            <person name="Park D."/>
            <person name="Pearson M."/>
            <person name="Roberts A."/>
            <person name="Saif S."/>
            <person name="Shea T."/>
            <person name="Shenoy N."/>
            <person name="Sisk P."/>
            <person name="Stolte C."/>
            <person name="Sykes S."/>
            <person name="Walk T."/>
            <person name="White J."/>
            <person name="Yandava C."/>
            <person name="Haas B."/>
            <person name="Henn M.R."/>
            <person name="Nusbaum C."/>
            <person name="Birren B."/>
        </authorList>
    </citation>
    <scope>NUCLEOTIDE SEQUENCE [LARGE SCALE GENOMIC DNA]</scope>
    <source>
        <strain evidence="3">IGH-CR14</strain>
    </source>
</reference>
<feature type="compositionally biased region" description="Polar residues" evidence="1">
    <location>
        <begin position="92"/>
        <end position="101"/>
    </location>
</feature>
<gene>
    <name evidence="2" type="ORF">PFMG_03127</name>
</gene>
<organism evidence="2 3">
    <name type="scientific">Plasmodium falciparum IGH-CR14</name>
    <dbReference type="NCBI Taxonomy" id="580059"/>
    <lineage>
        <taxon>Eukaryota</taxon>
        <taxon>Sar</taxon>
        <taxon>Alveolata</taxon>
        <taxon>Apicomplexa</taxon>
        <taxon>Aconoidasida</taxon>
        <taxon>Haemosporida</taxon>
        <taxon>Plasmodiidae</taxon>
        <taxon>Plasmodium</taxon>
        <taxon>Plasmodium (Laverania)</taxon>
    </lineage>
</organism>
<protein>
    <submittedName>
        <fullName evidence="2">Uncharacterized protein</fullName>
    </submittedName>
</protein>